<keyword evidence="3" id="KW-1185">Reference proteome</keyword>
<dbReference type="AlphaFoldDB" id="A0A540WMF5"/>
<accession>A0A540WMF5</accession>
<dbReference type="Proteomes" id="UP000315369">
    <property type="component" value="Unassembled WGS sequence"/>
</dbReference>
<feature type="compositionally biased region" description="Polar residues" evidence="1">
    <location>
        <begin position="76"/>
        <end position="87"/>
    </location>
</feature>
<comment type="caution">
    <text evidence="2">The sequence shown here is derived from an EMBL/GenBank/DDBJ whole genome shotgun (WGS) entry which is preliminary data.</text>
</comment>
<organism evidence="2 3">
    <name type="scientific">Myxococcus llanfairpwllgwyngyllgogerychwyrndrobwllllantysiliogogogochensis</name>
    <dbReference type="NCBI Taxonomy" id="2590453"/>
    <lineage>
        <taxon>Bacteria</taxon>
        <taxon>Pseudomonadati</taxon>
        <taxon>Myxococcota</taxon>
        <taxon>Myxococcia</taxon>
        <taxon>Myxococcales</taxon>
        <taxon>Cystobacterineae</taxon>
        <taxon>Myxococcaceae</taxon>
        <taxon>Myxococcus</taxon>
    </lineage>
</organism>
<proteinExistence type="predicted"/>
<gene>
    <name evidence="2" type="ORF">FJV41_40780</name>
</gene>
<dbReference type="EMBL" id="VIFM01000274">
    <property type="protein sequence ID" value="TQF10175.1"/>
    <property type="molecule type" value="Genomic_DNA"/>
</dbReference>
<name>A0A540WMF5_9BACT</name>
<evidence type="ECO:0000256" key="1">
    <source>
        <dbReference type="SAM" id="MobiDB-lite"/>
    </source>
</evidence>
<feature type="region of interest" description="Disordered" evidence="1">
    <location>
        <begin position="51"/>
        <end position="88"/>
    </location>
</feature>
<protein>
    <submittedName>
        <fullName evidence="2">Uncharacterized protein</fullName>
    </submittedName>
</protein>
<dbReference type="RefSeq" id="WP_141648026.1">
    <property type="nucleotide sequence ID" value="NZ_VIFM01000274.1"/>
</dbReference>
<feature type="region of interest" description="Disordered" evidence="1">
    <location>
        <begin position="1"/>
        <end position="23"/>
    </location>
</feature>
<sequence length="559" mass="60178">MSTRISKDASPVANVAAEQARRAAEEAARRAAEEAARRMLEELTRLAAQAASLDAKKPDSFKTAQPQTRGPDLATDGTSAPGTSLASENAKDGRVNCLDAIADFLSLAPAVIRARSEVLFLKDSRPGTEGTTGHVVIRQGNNIYDPTTREWTASETWLKQHPEYSIAGSVPGSTVNTILSAPPGPEREAALARANLPPEIANMVVADTGASLPVPAWLEQGGPPPWMHGAWHHLDATAQASVLNGIRENWSQHVEDMAPAWIRDPSLSPPPLTEDWSELSPEEQRATAEEHWATLVEEEMSLYFGPLPETGVAAETPLIGTSRGWPWGEGSVGEWAANHSAGQDPIAQYLNIGAILNGEGKDYTHGNLCGELSALSVMGMELVDGLTRFANLGSDYRGILSNGEMLTNSTHLETFLASEGWRIVGQQAGSENDPTMKDLDGSFSATNTYNNNHAQNPTPEAVQRILDDGGALMVLVNIDGADNGMLESVRTSDQDITHWVSVVDITENAQGQTYVRVYNPYQNREEVYSWADFKAAWQSPSESGFTYVAAMPPDATSTP</sequence>
<reference evidence="2 3" key="1">
    <citation type="submission" date="2019-06" db="EMBL/GenBank/DDBJ databases">
        <authorList>
            <person name="Livingstone P."/>
            <person name="Whitworth D."/>
        </authorList>
    </citation>
    <scope>NUCLEOTIDE SEQUENCE [LARGE SCALE GENOMIC DNA]</scope>
    <source>
        <strain evidence="2 3">AM401</strain>
    </source>
</reference>
<evidence type="ECO:0000313" key="3">
    <source>
        <dbReference type="Proteomes" id="UP000315369"/>
    </source>
</evidence>
<evidence type="ECO:0000313" key="2">
    <source>
        <dbReference type="EMBL" id="TQF10175.1"/>
    </source>
</evidence>
<dbReference type="OrthoDB" id="5526844at2"/>